<evidence type="ECO:0000256" key="2">
    <source>
        <dbReference type="ARBA" id="ARBA00011738"/>
    </source>
</evidence>
<feature type="binding site" evidence="10">
    <location>
        <position position="175"/>
    </location>
    <ligand>
        <name>substrate</name>
    </ligand>
</feature>
<comment type="catalytic activity">
    <reaction evidence="9 10">
        <text>XTP + H2O = XMP + diphosphate + H(+)</text>
        <dbReference type="Rhea" id="RHEA:28610"/>
        <dbReference type="ChEBI" id="CHEBI:15377"/>
        <dbReference type="ChEBI" id="CHEBI:15378"/>
        <dbReference type="ChEBI" id="CHEBI:33019"/>
        <dbReference type="ChEBI" id="CHEBI:57464"/>
        <dbReference type="ChEBI" id="CHEBI:61314"/>
        <dbReference type="EC" id="3.6.1.66"/>
    </reaction>
</comment>
<feature type="active site" description="Proton acceptor" evidence="10">
    <location>
        <position position="67"/>
    </location>
</feature>
<dbReference type="InterPro" id="IPR029001">
    <property type="entry name" value="ITPase-like_fam"/>
</dbReference>
<keyword evidence="3 10" id="KW-0479">Metal-binding</keyword>
<evidence type="ECO:0000256" key="3">
    <source>
        <dbReference type="ARBA" id="ARBA00022723"/>
    </source>
</evidence>
<feature type="binding site" evidence="10">
    <location>
        <begin position="180"/>
        <end position="181"/>
    </location>
    <ligand>
        <name>substrate</name>
    </ligand>
</feature>
<feature type="binding site" evidence="10">
    <location>
        <begin position="152"/>
        <end position="155"/>
    </location>
    <ligand>
        <name>substrate</name>
    </ligand>
</feature>
<dbReference type="InterPro" id="IPR002637">
    <property type="entry name" value="RdgB/HAM1"/>
</dbReference>
<dbReference type="PANTHER" id="PTHR11067:SF9">
    <property type="entry name" value="INOSINE TRIPHOSPHATE PYROPHOSPHATASE"/>
    <property type="match status" value="1"/>
</dbReference>
<dbReference type="HAMAP" id="MF_01405">
    <property type="entry name" value="Non_canon_purine_NTPase"/>
    <property type="match status" value="1"/>
</dbReference>
<proteinExistence type="inferred from homology"/>
<dbReference type="InterPro" id="IPR020922">
    <property type="entry name" value="dITP/XTP_pyrophosphatase"/>
</dbReference>
<dbReference type="PANTHER" id="PTHR11067">
    <property type="entry name" value="INOSINE TRIPHOSPHATE PYROPHOSPHATASE/HAM1 PROTEIN"/>
    <property type="match status" value="1"/>
</dbReference>
<keyword evidence="5 10" id="KW-0378">Hydrolase</keyword>
<comment type="catalytic activity">
    <reaction evidence="10">
        <text>ITP + H2O = IMP + diphosphate + H(+)</text>
        <dbReference type="Rhea" id="RHEA:29399"/>
        <dbReference type="ChEBI" id="CHEBI:15377"/>
        <dbReference type="ChEBI" id="CHEBI:15378"/>
        <dbReference type="ChEBI" id="CHEBI:33019"/>
        <dbReference type="ChEBI" id="CHEBI:58053"/>
        <dbReference type="ChEBI" id="CHEBI:61402"/>
        <dbReference type="EC" id="3.6.1.66"/>
    </reaction>
</comment>
<dbReference type="EMBL" id="LNYP01000031">
    <property type="protein sequence ID" value="KTD37220.1"/>
    <property type="molecule type" value="Genomic_DNA"/>
</dbReference>
<dbReference type="PATRIC" id="fig|29423.5.peg.2474"/>
<evidence type="ECO:0000256" key="10">
    <source>
        <dbReference type="HAMAP-Rule" id="MF_01405"/>
    </source>
</evidence>
<evidence type="ECO:0000256" key="9">
    <source>
        <dbReference type="ARBA" id="ARBA00052017"/>
    </source>
</evidence>
<gene>
    <name evidence="12" type="ORF">Loak_2356</name>
</gene>
<dbReference type="SUPFAM" id="SSF52972">
    <property type="entry name" value="ITPase-like"/>
    <property type="match status" value="1"/>
</dbReference>
<dbReference type="GO" id="GO:0046872">
    <property type="term" value="F:metal ion binding"/>
    <property type="evidence" value="ECO:0007669"/>
    <property type="project" value="UniProtKB-KW"/>
</dbReference>
<dbReference type="Gene3D" id="3.90.950.10">
    <property type="match status" value="1"/>
</dbReference>
<feature type="binding site" evidence="10">
    <location>
        <begin position="8"/>
        <end position="13"/>
    </location>
    <ligand>
        <name>substrate</name>
    </ligand>
</feature>
<sequence>MKELILATNNPGKIAEFQALLPSIQCIPQPSLNIPEADETGLSFIENAIIKARHASHLGNKPALADDSGLVVDALHGAPGIYSARFAGSKATSHDNIALLLTRMANIPDEQRSAYFYCTIALVRYPDDPIPLIATGQLFGKITKTPHGQHGFGYDPVFFLNKYNCTIAELSVKIKNEISHRAMALQQLQTQMNNASLLH</sequence>
<dbReference type="GO" id="GO:0036222">
    <property type="term" value="F:XTP diphosphatase activity"/>
    <property type="evidence" value="ECO:0007669"/>
    <property type="project" value="UniProtKB-UniRule"/>
</dbReference>
<dbReference type="CDD" id="cd00515">
    <property type="entry name" value="HAM1"/>
    <property type="match status" value="1"/>
</dbReference>
<organism evidence="12 13">
    <name type="scientific">Legionella oakridgensis</name>
    <dbReference type="NCBI Taxonomy" id="29423"/>
    <lineage>
        <taxon>Bacteria</taxon>
        <taxon>Pseudomonadati</taxon>
        <taxon>Pseudomonadota</taxon>
        <taxon>Gammaproteobacteria</taxon>
        <taxon>Legionellales</taxon>
        <taxon>Legionellaceae</taxon>
        <taxon>Legionella</taxon>
    </lineage>
</organism>
<keyword evidence="7 10" id="KW-0546">Nucleotide metabolism</keyword>
<protein>
    <recommendedName>
        <fullName evidence="10">dITP/XTP pyrophosphatase</fullName>
        <ecNumber evidence="10">3.6.1.66</ecNumber>
    </recommendedName>
    <alternativeName>
        <fullName evidence="10">Non-canonical purine NTP pyrophosphatase</fullName>
    </alternativeName>
    <alternativeName>
        <fullName evidence="10">Non-standard purine NTP pyrophosphatase</fullName>
    </alternativeName>
    <alternativeName>
        <fullName evidence="10">Nucleoside-triphosphate diphosphatase</fullName>
    </alternativeName>
    <alternativeName>
        <fullName evidence="10">Nucleoside-triphosphate pyrophosphatase</fullName>
        <shortName evidence="10">NTPase</shortName>
    </alternativeName>
</protein>
<evidence type="ECO:0000256" key="7">
    <source>
        <dbReference type="ARBA" id="ARBA00023080"/>
    </source>
</evidence>
<accession>A0A0W0WYB5</accession>
<evidence type="ECO:0000256" key="5">
    <source>
        <dbReference type="ARBA" id="ARBA00022801"/>
    </source>
</evidence>
<feature type="binding site" evidence="10">
    <location>
        <position position="67"/>
    </location>
    <ligand>
        <name>Mg(2+)</name>
        <dbReference type="ChEBI" id="CHEBI:18420"/>
    </ligand>
</feature>
<comment type="similarity">
    <text evidence="1 10 11">Belongs to the HAM1 NTPase family.</text>
</comment>
<dbReference type="FunFam" id="3.90.950.10:FF:000001">
    <property type="entry name" value="dITP/XTP pyrophosphatase"/>
    <property type="match status" value="1"/>
</dbReference>
<dbReference type="NCBIfam" id="TIGR00042">
    <property type="entry name" value="RdgB/HAM1 family non-canonical purine NTP pyrophosphatase"/>
    <property type="match status" value="1"/>
</dbReference>
<dbReference type="EC" id="3.6.1.66" evidence="10"/>
<reference evidence="12 13" key="1">
    <citation type="submission" date="2015-11" db="EMBL/GenBank/DDBJ databases">
        <title>Genomic analysis of 38 Legionella species identifies large and diverse effector repertoires.</title>
        <authorList>
            <person name="Burstein D."/>
            <person name="Amaro F."/>
            <person name="Zusman T."/>
            <person name="Lifshitz Z."/>
            <person name="Cohen O."/>
            <person name="Gilbert J.A."/>
            <person name="Pupko T."/>
            <person name="Shuman H.A."/>
            <person name="Segal G."/>
        </authorList>
    </citation>
    <scope>NUCLEOTIDE SEQUENCE [LARGE SCALE GENOMIC DNA]</scope>
    <source>
        <strain evidence="12 13">Oak Ridge-10</strain>
    </source>
</reference>
<dbReference type="GO" id="GO:0005829">
    <property type="term" value="C:cytosol"/>
    <property type="evidence" value="ECO:0007669"/>
    <property type="project" value="TreeGrafter"/>
</dbReference>
<comment type="catalytic activity">
    <reaction evidence="8 10">
        <text>dITP + H2O = dIMP + diphosphate + H(+)</text>
        <dbReference type="Rhea" id="RHEA:28342"/>
        <dbReference type="ChEBI" id="CHEBI:15377"/>
        <dbReference type="ChEBI" id="CHEBI:15378"/>
        <dbReference type="ChEBI" id="CHEBI:33019"/>
        <dbReference type="ChEBI" id="CHEBI:61194"/>
        <dbReference type="ChEBI" id="CHEBI:61382"/>
        <dbReference type="EC" id="3.6.1.66"/>
    </reaction>
</comment>
<dbReference type="RefSeq" id="WP_025385110.1">
    <property type="nucleotide sequence ID" value="NZ_LCUA01000019.1"/>
</dbReference>
<name>A0A0W0WYB5_9GAMM</name>
<dbReference type="GO" id="GO:0035870">
    <property type="term" value="F:dITP diphosphatase activity"/>
    <property type="evidence" value="ECO:0007669"/>
    <property type="project" value="UniProtKB-UniRule"/>
</dbReference>
<dbReference type="GO" id="GO:0036220">
    <property type="term" value="F:ITP diphosphatase activity"/>
    <property type="evidence" value="ECO:0007669"/>
    <property type="project" value="UniProtKB-UniRule"/>
</dbReference>
<comment type="caution">
    <text evidence="12">The sequence shown here is derived from an EMBL/GenBank/DDBJ whole genome shotgun (WGS) entry which is preliminary data.</text>
</comment>
<comment type="subunit">
    <text evidence="2 10">Homodimer.</text>
</comment>
<dbReference type="Pfam" id="PF01725">
    <property type="entry name" value="Ham1p_like"/>
    <property type="match status" value="1"/>
</dbReference>
<dbReference type="GO" id="GO:0009117">
    <property type="term" value="P:nucleotide metabolic process"/>
    <property type="evidence" value="ECO:0007669"/>
    <property type="project" value="UniProtKB-KW"/>
</dbReference>
<keyword evidence="4 10" id="KW-0547">Nucleotide-binding</keyword>
<dbReference type="GO" id="GO:0009146">
    <property type="term" value="P:purine nucleoside triphosphate catabolic process"/>
    <property type="evidence" value="ECO:0007669"/>
    <property type="project" value="UniProtKB-UniRule"/>
</dbReference>
<dbReference type="GO" id="GO:0017111">
    <property type="term" value="F:ribonucleoside triphosphate phosphatase activity"/>
    <property type="evidence" value="ECO:0007669"/>
    <property type="project" value="InterPro"/>
</dbReference>
<dbReference type="Proteomes" id="UP000054858">
    <property type="component" value="Unassembled WGS sequence"/>
</dbReference>
<comment type="function">
    <text evidence="10">Pyrophosphatase that catalyzes the hydrolysis of nucleoside triphosphates to their monophosphate derivatives, with a high preference for the non-canonical purine nucleotides XTP (xanthosine triphosphate), dITP (deoxyinosine triphosphate) and ITP. Seems to function as a house-cleaning enzyme that removes non-canonical purine nucleotides from the nucleotide pool, thus preventing their incorporation into DNA/RNA and avoiding chromosomal lesions.</text>
</comment>
<evidence type="ECO:0000256" key="11">
    <source>
        <dbReference type="RuleBase" id="RU003781"/>
    </source>
</evidence>
<evidence type="ECO:0000256" key="1">
    <source>
        <dbReference type="ARBA" id="ARBA00008023"/>
    </source>
</evidence>
<keyword evidence="6 10" id="KW-0460">Magnesium</keyword>
<evidence type="ECO:0000256" key="6">
    <source>
        <dbReference type="ARBA" id="ARBA00022842"/>
    </source>
</evidence>
<evidence type="ECO:0000256" key="8">
    <source>
        <dbReference type="ARBA" id="ARBA00051875"/>
    </source>
</evidence>
<dbReference type="AlphaFoldDB" id="A0A0W0WYB5"/>
<evidence type="ECO:0000256" key="4">
    <source>
        <dbReference type="ARBA" id="ARBA00022741"/>
    </source>
</evidence>
<evidence type="ECO:0000313" key="12">
    <source>
        <dbReference type="EMBL" id="KTD37220.1"/>
    </source>
</evidence>
<feature type="binding site" evidence="10">
    <location>
        <position position="38"/>
    </location>
    <ligand>
        <name>Mg(2+)</name>
        <dbReference type="ChEBI" id="CHEBI:18420"/>
    </ligand>
</feature>
<feature type="binding site" evidence="10">
    <location>
        <position position="68"/>
    </location>
    <ligand>
        <name>substrate</name>
    </ligand>
</feature>
<comment type="cofactor">
    <cofactor evidence="10">
        <name>Mg(2+)</name>
        <dbReference type="ChEBI" id="CHEBI:18420"/>
    </cofactor>
    <text evidence="10">Binds 1 Mg(2+) ion per subunit.</text>
</comment>
<dbReference type="GO" id="GO:0000166">
    <property type="term" value="F:nucleotide binding"/>
    <property type="evidence" value="ECO:0007669"/>
    <property type="project" value="UniProtKB-KW"/>
</dbReference>
<evidence type="ECO:0000313" key="13">
    <source>
        <dbReference type="Proteomes" id="UP000054858"/>
    </source>
</evidence>